<gene>
    <name evidence="2" type="ORF">GGQ97_002267</name>
</gene>
<protein>
    <submittedName>
        <fullName evidence="2">Glycosyltransferase involved in cell wall biosynthesis</fullName>
    </submittedName>
</protein>
<proteinExistence type="predicted"/>
<dbReference type="RefSeq" id="WP_168069700.1">
    <property type="nucleotide sequence ID" value="NZ_JAATJC010000001.1"/>
</dbReference>
<dbReference type="PANTHER" id="PTHR43685:SF2">
    <property type="entry name" value="GLYCOSYLTRANSFERASE 2-LIKE DOMAIN-CONTAINING PROTEIN"/>
    <property type="match status" value="1"/>
</dbReference>
<dbReference type="InterPro" id="IPR050834">
    <property type="entry name" value="Glycosyltransf_2"/>
</dbReference>
<dbReference type="SUPFAM" id="SSF53448">
    <property type="entry name" value="Nucleotide-diphospho-sugar transferases"/>
    <property type="match status" value="1"/>
</dbReference>
<dbReference type="AlphaFoldDB" id="A0A7X6BGI0"/>
<keyword evidence="3" id="KW-1185">Reference proteome</keyword>
<dbReference type="Proteomes" id="UP000558192">
    <property type="component" value="Unassembled WGS sequence"/>
</dbReference>
<dbReference type="EMBL" id="JAATJC010000001">
    <property type="protein sequence ID" value="NJC06474.1"/>
    <property type="molecule type" value="Genomic_DNA"/>
</dbReference>
<dbReference type="PANTHER" id="PTHR43685">
    <property type="entry name" value="GLYCOSYLTRANSFERASE"/>
    <property type="match status" value="1"/>
</dbReference>
<feature type="domain" description="Glycosyltransferase 2-like" evidence="1">
    <location>
        <begin position="5"/>
        <end position="104"/>
    </location>
</feature>
<evidence type="ECO:0000313" key="3">
    <source>
        <dbReference type="Proteomes" id="UP000558192"/>
    </source>
</evidence>
<sequence length="314" mass="34304">MIDISIIIPTFNRAQFLGAAIDSALAQGDGIEVIVVDDGSTDDTPALLASYGDRIRVVRQSNAGPSAARNRGAEQARGDYLFFLDSDDLIEPGAVHRLLAAAQAMESGQAPIGRASIMDEAGMSSTGVAYGYPHLQPGHQLSLADLLTGVMPLCLPLLQREQFLAAGGLDPELRLGEDHELAIRLHHAGLRFVATDVPVIRVRVHGEPRLSGEGDHAFARQLLQVWRRIAGLVRDFPDFDRRAREALARVIWVAGRDAARAKDREAADAMFDIAREFDPGVERISPWPLRLASRMLGPFRAERCVDAVKRLRLV</sequence>
<reference evidence="2 3" key="1">
    <citation type="submission" date="2020-03" db="EMBL/GenBank/DDBJ databases">
        <title>Genomic Encyclopedia of Type Strains, Phase IV (KMG-IV): sequencing the most valuable type-strain genomes for metagenomic binning, comparative biology and taxonomic classification.</title>
        <authorList>
            <person name="Goeker M."/>
        </authorList>
    </citation>
    <scope>NUCLEOTIDE SEQUENCE [LARGE SCALE GENOMIC DNA]</scope>
    <source>
        <strain evidence="2 3">DSM 16846</strain>
    </source>
</reference>
<organism evidence="2 3">
    <name type="scientific">Sphingomonas kaistensis</name>
    <dbReference type="NCBI Taxonomy" id="298708"/>
    <lineage>
        <taxon>Bacteria</taxon>
        <taxon>Pseudomonadati</taxon>
        <taxon>Pseudomonadota</taxon>
        <taxon>Alphaproteobacteria</taxon>
        <taxon>Sphingomonadales</taxon>
        <taxon>Sphingomonadaceae</taxon>
        <taxon>Sphingomonas</taxon>
    </lineage>
</organism>
<dbReference type="Pfam" id="PF00535">
    <property type="entry name" value="Glycos_transf_2"/>
    <property type="match status" value="1"/>
</dbReference>
<dbReference type="InterPro" id="IPR029044">
    <property type="entry name" value="Nucleotide-diphossugar_trans"/>
</dbReference>
<dbReference type="Gene3D" id="3.90.550.10">
    <property type="entry name" value="Spore Coat Polysaccharide Biosynthesis Protein SpsA, Chain A"/>
    <property type="match status" value="1"/>
</dbReference>
<dbReference type="GO" id="GO:0016740">
    <property type="term" value="F:transferase activity"/>
    <property type="evidence" value="ECO:0007669"/>
    <property type="project" value="UniProtKB-KW"/>
</dbReference>
<evidence type="ECO:0000313" key="2">
    <source>
        <dbReference type="EMBL" id="NJC06474.1"/>
    </source>
</evidence>
<comment type="caution">
    <text evidence="2">The sequence shown here is derived from an EMBL/GenBank/DDBJ whole genome shotgun (WGS) entry which is preliminary data.</text>
</comment>
<dbReference type="InterPro" id="IPR001173">
    <property type="entry name" value="Glyco_trans_2-like"/>
</dbReference>
<keyword evidence="2" id="KW-0808">Transferase</keyword>
<accession>A0A7X6BGI0</accession>
<evidence type="ECO:0000259" key="1">
    <source>
        <dbReference type="Pfam" id="PF00535"/>
    </source>
</evidence>
<name>A0A7X6BGI0_9SPHN</name>